<dbReference type="Pfam" id="PF17782">
    <property type="entry name" value="WHD_DprA"/>
    <property type="match status" value="1"/>
</dbReference>
<dbReference type="PANTHER" id="PTHR43022:SF1">
    <property type="entry name" value="PROTEIN SMF"/>
    <property type="match status" value="1"/>
</dbReference>
<dbReference type="GO" id="GO:0009294">
    <property type="term" value="P:DNA-mediated transformation"/>
    <property type="evidence" value="ECO:0007669"/>
    <property type="project" value="InterPro"/>
</dbReference>
<dbReference type="InterPro" id="IPR003488">
    <property type="entry name" value="DprA"/>
</dbReference>
<dbReference type="InterPro" id="IPR036388">
    <property type="entry name" value="WH-like_DNA-bd_sf"/>
</dbReference>
<proteinExistence type="inferred from homology"/>
<organism evidence="4 5">
    <name type="scientific">Glaciibacter psychrotolerans</name>
    <dbReference type="NCBI Taxonomy" id="670054"/>
    <lineage>
        <taxon>Bacteria</taxon>
        <taxon>Bacillati</taxon>
        <taxon>Actinomycetota</taxon>
        <taxon>Actinomycetes</taxon>
        <taxon>Micrococcales</taxon>
        <taxon>Microbacteriaceae</taxon>
        <taxon>Glaciibacter</taxon>
    </lineage>
</organism>
<reference evidence="4 5" key="1">
    <citation type="submission" date="2020-07" db="EMBL/GenBank/DDBJ databases">
        <title>Sequencing the genomes of 1000 actinobacteria strains.</title>
        <authorList>
            <person name="Klenk H.-P."/>
        </authorList>
    </citation>
    <scope>NUCLEOTIDE SEQUENCE [LARGE SCALE GENOMIC DNA]</scope>
    <source>
        <strain evidence="4 5">LI1</strain>
    </source>
</reference>
<comment type="caution">
    <text evidence="4">The sequence shown here is derived from an EMBL/GenBank/DDBJ whole genome shotgun (WGS) entry which is preliminary data.</text>
</comment>
<sequence length="418" mass="43297">MMRFELDESRVVALASGVRREEFPDAVAAAEGFARAAWTTLTEPGDGLAGMLVGSLGAAGALKLILEMPSPQRLGTAVREAGVAPDEDLLEALGEALQRWTPRLSSTDVIHSLEQASRTGIQLLLPGDELWPSAIDDLGVHAPLALWWRGAPPALAALERSIALVGARASTGYGEHVAMDCAAGLVDRGFAIVSGAAYGIDGAVHRSALASGGRTVAFLAGGVDRFYPSGHDALLGRIAEVGAVLSELPCGAAPTKWRFLQRNRLIAASSNATVVLEAGWRSGSLNTAGHAAALGRPLGAVPGPVTSPTSTGCHRLIREYDAVCVTNAAEMAELAGAREQASFNLDAAPVEATGASSDARTSEQIRVLDALSMRSPRTVSDVARRAGLTTAAVISALGALDLEGGVSRREAGWLRGRH</sequence>
<keyword evidence="5" id="KW-1185">Reference proteome</keyword>
<evidence type="ECO:0000259" key="3">
    <source>
        <dbReference type="Pfam" id="PF17782"/>
    </source>
</evidence>
<name>A0A7Z0EDH3_9MICO</name>
<dbReference type="Gene3D" id="3.40.50.450">
    <property type="match status" value="1"/>
</dbReference>
<dbReference type="Pfam" id="PF02481">
    <property type="entry name" value="DNA_processg_A"/>
    <property type="match status" value="1"/>
</dbReference>
<evidence type="ECO:0000313" key="4">
    <source>
        <dbReference type="EMBL" id="NYJ19441.1"/>
    </source>
</evidence>
<evidence type="ECO:0000256" key="1">
    <source>
        <dbReference type="ARBA" id="ARBA00006525"/>
    </source>
</evidence>
<dbReference type="InterPro" id="IPR057666">
    <property type="entry name" value="DrpA_SLOG"/>
</dbReference>
<accession>A0A7Z0EDH3</accession>
<gene>
    <name evidence="4" type="ORF">HNR05_001232</name>
</gene>
<evidence type="ECO:0000259" key="2">
    <source>
        <dbReference type="Pfam" id="PF02481"/>
    </source>
</evidence>
<dbReference type="RefSeq" id="WP_179578211.1">
    <property type="nucleotide sequence ID" value="NZ_JACCFM010000001.1"/>
</dbReference>
<dbReference type="NCBIfam" id="TIGR00732">
    <property type="entry name" value="dprA"/>
    <property type="match status" value="1"/>
</dbReference>
<dbReference type="AlphaFoldDB" id="A0A7Z0EDH3"/>
<dbReference type="PANTHER" id="PTHR43022">
    <property type="entry name" value="PROTEIN SMF"/>
    <property type="match status" value="1"/>
</dbReference>
<dbReference type="InterPro" id="IPR041614">
    <property type="entry name" value="DprA_WH"/>
</dbReference>
<dbReference type="Proteomes" id="UP000537260">
    <property type="component" value="Unassembled WGS sequence"/>
</dbReference>
<comment type="similarity">
    <text evidence="1">Belongs to the DprA/Smf family.</text>
</comment>
<dbReference type="SUPFAM" id="SSF102405">
    <property type="entry name" value="MCP/YpsA-like"/>
    <property type="match status" value="1"/>
</dbReference>
<feature type="domain" description="Smf/DprA SLOG" evidence="2">
    <location>
        <begin position="123"/>
        <end position="333"/>
    </location>
</feature>
<evidence type="ECO:0000313" key="5">
    <source>
        <dbReference type="Proteomes" id="UP000537260"/>
    </source>
</evidence>
<feature type="domain" description="DprA winged helix" evidence="3">
    <location>
        <begin position="353"/>
        <end position="410"/>
    </location>
</feature>
<dbReference type="EMBL" id="JACCFM010000001">
    <property type="protein sequence ID" value="NYJ19441.1"/>
    <property type="molecule type" value="Genomic_DNA"/>
</dbReference>
<protein>
    <submittedName>
        <fullName evidence="4">DNA processing protein</fullName>
    </submittedName>
</protein>
<dbReference type="Gene3D" id="1.10.10.10">
    <property type="entry name" value="Winged helix-like DNA-binding domain superfamily/Winged helix DNA-binding domain"/>
    <property type="match status" value="1"/>
</dbReference>